<organism evidence="3 4">
    <name type="scientific">Candidatus Magasanikbacteria bacterium CG10_big_fil_rev_8_21_14_0_10_36_32</name>
    <dbReference type="NCBI Taxonomy" id="1974646"/>
    <lineage>
        <taxon>Bacteria</taxon>
        <taxon>Candidatus Magasanikiibacteriota</taxon>
    </lineage>
</organism>
<protein>
    <recommendedName>
        <fullName evidence="2">Calcineurin-like phosphoesterase domain-containing protein</fullName>
    </recommendedName>
</protein>
<evidence type="ECO:0000256" key="1">
    <source>
        <dbReference type="SAM" id="Phobius"/>
    </source>
</evidence>
<comment type="caution">
    <text evidence="3">The sequence shown here is derived from an EMBL/GenBank/DDBJ whole genome shotgun (WGS) entry which is preliminary data.</text>
</comment>
<gene>
    <name evidence="3" type="ORF">COU29_04310</name>
</gene>
<dbReference type="InterPro" id="IPR004843">
    <property type="entry name" value="Calcineurin-like_PHP"/>
</dbReference>
<feature type="transmembrane region" description="Helical" evidence="1">
    <location>
        <begin position="111"/>
        <end position="131"/>
    </location>
</feature>
<sequence length="370" mass="41729">MTIAWVSILIFLSLAIILSANYFVYFSIIHFFSINKKTHRIILLALILLSLSFIAAMAMSRLDGNLFYRTFYLLSGIWLGILFNLLLVSIIIWIIIGLFRLTKQHLNKTMLASILFSLTIIISICGVWNAFHLKITYVTVKIPNLPQSWTNKQIVQISDTHFGIVHRIGLMNKIIKEVNNIKPAAMVITGDLLDGLDGQFSFLTDALNRLQTEKGVYFVTGNHETYAGVKEVFSNLANTQINVLKNEVVDVDGLKFIGISYPEKDEKNTAVAIAQSLQKEFADNPNILLYHSPTNIDEFKNLGVNLQLSGHTHEGQLFPFNYIVRLIYKRSAIGLWHSDDYTLYTTSGAGTWGPAMRTNSHSEIVVITLQ</sequence>
<dbReference type="Pfam" id="PF00149">
    <property type="entry name" value="Metallophos"/>
    <property type="match status" value="1"/>
</dbReference>
<feature type="transmembrane region" description="Helical" evidence="1">
    <location>
        <begin position="6"/>
        <end position="29"/>
    </location>
</feature>
<keyword evidence="1" id="KW-0472">Membrane</keyword>
<evidence type="ECO:0000259" key="2">
    <source>
        <dbReference type="Pfam" id="PF00149"/>
    </source>
</evidence>
<keyword evidence="1" id="KW-0812">Transmembrane</keyword>
<keyword evidence="1" id="KW-1133">Transmembrane helix</keyword>
<dbReference type="EMBL" id="PFBV01000006">
    <property type="protein sequence ID" value="PIT88003.1"/>
    <property type="molecule type" value="Genomic_DNA"/>
</dbReference>
<dbReference type="InterPro" id="IPR029052">
    <property type="entry name" value="Metallo-depent_PP-like"/>
</dbReference>
<accession>A0A2M6W5G2</accession>
<dbReference type="InterPro" id="IPR051158">
    <property type="entry name" value="Metallophosphoesterase_sf"/>
</dbReference>
<feature type="domain" description="Calcineurin-like phosphoesterase" evidence="2">
    <location>
        <begin position="154"/>
        <end position="314"/>
    </location>
</feature>
<dbReference type="Gene3D" id="3.60.21.10">
    <property type="match status" value="1"/>
</dbReference>
<dbReference type="PANTHER" id="PTHR31302:SF0">
    <property type="entry name" value="TRANSMEMBRANE PROTEIN WITH METALLOPHOSPHOESTERASE DOMAIN"/>
    <property type="match status" value="1"/>
</dbReference>
<dbReference type="PANTHER" id="PTHR31302">
    <property type="entry name" value="TRANSMEMBRANE PROTEIN WITH METALLOPHOSPHOESTERASE DOMAIN-RELATED"/>
    <property type="match status" value="1"/>
</dbReference>
<dbReference type="AlphaFoldDB" id="A0A2M6W5G2"/>
<evidence type="ECO:0000313" key="3">
    <source>
        <dbReference type="EMBL" id="PIT88003.1"/>
    </source>
</evidence>
<proteinExistence type="predicted"/>
<feature type="transmembrane region" description="Helical" evidence="1">
    <location>
        <begin position="71"/>
        <end position="99"/>
    </location>
</feature>
<name>A0A2M6W5G2_9BACT</name>
<dbReference type="CDD" id="cd07385">
    <property type="entry name" value="MPP_YkuE_C"/>
    <property type="match status" value="1"/>
</dbReference>
<evidence type="ECO:0000313" key="4">
    <source>
        <dbReference type="Proteomes" id="UP000231426"/>
    </source>
</evidence>
<dbReference type="SUPFAM" id="SSF56300">
    <property type="entry name" value="Metallo-dependent phosphatases"/>
    <property type="match status" value="1"/>
</dbReference>
<reference evidence="4" key="1">
    <citation type="submission" date="2017-09" db="EMBL/GenBank/DDBJ databases">
        <title>Depth-based differentiation of microbial function through sediment-hosted aquifers and enrichment of novel symbionts in the deep terrestrial subsurface.</title>
        <authorList>
            <person name="Probst A.J."/>
            <person name="Ladd B."/>
            <person name="Jarett J.K."/>
            <person name="Geller-Mcgrath D.E."/>
            <person name="Sieber C.M.K."/>
            <person name="Emerson J.B."/>
            <person name="Anantharaman K."/>
            <person name="Thomas B.C."/>
            <person name="Malmstrom R."/>
            <person name="Stieglmeier M."/>
            <person name="Klingl A."/>
            <person name="Woyke T."/>
            <person name="Ryan C.M."/>
            <person name="Banfield J.F."/>
        </authorList>
    </citation>
    <scope>NUCLEOTIDE SEQUENCE [LARGE SCALE GENOMIC DNA]</scope>
</reference>
<dbReference type="GO" id="GO:0016787">
    <property type="term" value="F:hydrolase activity"/>
    <property type="evidence" value="ECO:0007669"/>
    <property type="project" value="InterPro"/>
</dbReference>
<feature type="transmembrane region" description="Helical" evidence="1">
    <location>
        <begin position="41"/>
        <end position="59"/>
    </location>
</feature>
<dbReference type="Proteomes" id="UP000231426">
    <property type="component" value="Unassembled WGS sequence"/>
</dbReference>